<accession>A0A7I7Q277</accession>
<reference evidence="6 7" key="1">
    <citation type="journal article" date="2019" name="Emerg. Microbes Infect.">
        <title>Comprehensive subspecies identification of 175 nontuberculous mycobacteria species based on 7547 genomic profiles.</title>
        <authorList>
            <person name="Matsumoto Y."/>
            <person name="Kinjo T."/>
            <person name="Motooka D."/>
            <person name="Nabeya D."/>
            <person name="Jung N."/>
            <person name="Uechi K."/>
            <person name="Horii T."/>
            <person name="Iida T."/>
            <person name="Fujita J."/>
            <person name="Nakamura S."/>
        </authorList>
    </citation>
    <scope>NUCLEOTIDE SEQUENCE [LARGE SCALE GENOMIC DNA]</scope>
    <source>
        <strain evidence="6 7">JCM 17783</strain>
    </source>
</reference>
<evidence type="ECO:0000256" key="3">
    <source>
        <dbReference type="ARBA" id="ARBA00022989"/>
    </source>
</evidence>
<feature type="transmembrane region" description="Helical" evidence="5">
    <location>
        <begin position="102"/>
        <end position="121"/>
    </location>
</feature>
<dbReference type="KEGG" id="msto:MSTO_03870"/>
<organism evidence="6 7">
    <name type="scientific">Mycobacterium stomatepiae</name>
    <dbReference type="NCBI Taxonomy" id="470076"/>
    <lineage>
        <taxon>Bacteria</taxon>
        <taxon>Bacillati</taxon>
        <taxon>Actinomycetota</taxon>
        <taxon>Actinomycetes</taxon>
        <taxon>Mycobacteriales</taxon>
        <taxon>Mycobacteriaceae</taxon>
        <taxon>Mycobacterium</taxon>
        <taxon>Mycobacterium simiae complex</taxon>
    </lineage>
</organism>
<dbReference type="AlphaFoldDB" id="A0A7I7Q277"/>
<comment type="subcellular location">
    <subcellularLocation>
        <location evidence="1">Membrane</location>
        <topology evidence="1">Multi-pass membrane protein</topology>
    </subcellularLocation>
</comment>
<gene>
    <name evidence="6" type="ORF">MSTO_03870</name>
</gene>
<keyword evidence="3 5" id="KW-1133">Transmembrane helix</keyword>
<evidence type="ECO:0000256" key="2">
    <source>
        <dbReference type="ARBA" id="ARBA00022692"/>
    </source>
</evidence>
<evidence type="ECO:0000313" key="6">
    <source>
        <dbReference type="EMBL" id="BBY20182.1"/>
    </source>
</evidence>
<evidence type="ECO:0000256" key="1">
    <source>
        <dbReference type="ARBA" id="ARBA00004141"/>
    </source>
</evidence>
<keyword evidence="4 5" id="KW-0472">Membrane</keyword>
<dbReference type="EMBL" id="AP022587">
    <property type="protein sequence ID" value="BBY20182.1"/>
    <property type="molecule type" value="Genomic_DNA"/>
</dbReference>
<evidence type="ECO:0000313" key="7">
    <source>
        <dbReference type="Proteomes" id="UP000467130"/>
    </source>
</evidence>
<dbReference type="Pfam" id="PF13564">
    <property type="entry name" value="DoxX_2"/>
    <property type="match status" value="1"/>
</dbReference>
<evidence type="ECO:0000256" key="4">
    <source>
        <dbReference type="ARBA" id="ARBA00023136"/>
    </source>
</evidence>
<sequence>MENVIRMHAAYLVVTLITVIATGGIAVADLIPAKFVLANSAEVGVPRSWIPALAVTKLAGAVGLVAGLVGLPALGIAAAAGLVLFFVGAVLTHVRAHVLYNTAFPGAFLCLSAASLALLVIQAY</sequence>
<dbReference type="GO" id="GO:0016020">
    <property type="term" value="C:membrane"/>
    <property type="evidence" value="ECO:0007669"/>
    <property type="project" value="UniProtKB-SubCell"/>
</dbReference>
<keyword evidence="2 5" id="KW-0812">Transmembrane</keyword>
<feature type="transmembrane region" description="Helical" evidence="5">
    <location>
        <begin position="9"/>
        <end position="28"/>
    </location>
</feature>
<name>A0A7I7Q277_9MYCO</name>
<proteinExistence type="predicted"/>
<feature type="transmembrane region" description="Helical" evidence="5">
    <location>
        <begin position="76"/>
        <end position="96"/>
    </location>
</feature>
<keyword evidence="7" id="KW-1185">Reference proteome</keyword>
<dbReference type="Proteomes" id="UP000467130">
    <property type="component" value="Chromosome"/>
</dbReference>
<protein>
    <submittedName>
        <fullName evidence="6">Membrane protein</fullName>
    </submittedName>
</protein>
<evidence type="ECO:0000256" key="5">
    <source>
        <dbReference type="SAM" id="Phobius"/>
    </source>
</evidence>
<dbReference type="InterPro" id="IPR032808">
    <property type="entry name" value="DoxX"/>
</dbReference>